<dbReference type="InterPro" id="IPR011009">
    <property type="entry name" value="Kinase-like_dom_sf"/>
</dbReference>
<keyword evidence="7" id="KW-0472">Membrane</keyword>
<evidence type="ECO:0000259" key="8">
    <source>
        <dbReference type="PROSITE" id="PS50011"/>
    </source>
</evidence>
<protein>
    <recommendedName>
        <fullName evidence="8">Protein kinase domain-containing protein</fullName>
    </recommendedName>
</protein>
<proteinExistence type="predicted"/>
<feature type="compositionally biased region" description="Low complexity" evidence="6">
    <location>
        <begin position="12"/>
        <end position="22"/>
    </location>
</feature>
<dbReference type="SUPFAM" id="SSF56112">
    <property type="entry name" value="Protein kinase-like (PK-like)"/>
    <property type="match status" value="1"/>
</dbReference>
<feature type="domain" description="Protein kinase" evidence="8">
    <location>
        <begin position="33"/>
        <end position="271"/>
    </location>
</feature>
<dbReference type="Gene3D" id="3.30.200.20">
    <property type="entry name" value="Phosphorylase Kinase, domain 1"/>
    <property type="match status" value="1"/>
</dbReference>
<evidence type="ECO:0000313" key="10">
    <source>
        <dbReference type="Proteomes" id="UP000288293"/>
    </source>
</evidence>
<dbReference type="InterPro" id="IPR000719">
    <property type="entry name" value="Prot_kinase_dom"/>
</dbReference>
<evidence type="ECO:0000256" key="2">
    <source>
        <dbReference type="ARBA" id="ARBA00022741"/>
    </source>
</evidence>
<keyword evidence="7" id="KW-1133">Transmembrane helix</keyword>
<dbReference type="Gene3D" id="1.10.510.10">
    <property type="entry name" value="Transferase(Phosphotransferase) domain 1"/>
    <property type="match status" value="1"/>
</dbReference>
<dbReference type="OrthoDB" id="9801841at2"/>
<keyword evidence="1" id="KW-0808">Transferase</keyword>
<feature type="binding site" evidence="5">
    <location>
        <position position="62"/>
    </location>
    <ligand>
        <name>ATP</name>
        <dbReference type="ChEBI" id="CHEBI:30616"/>
    </ligand>
</feature>
<evidence type="ECO:0000256" key="4">
    <source>
        <dbReference type="ARBA" id="ARBA00022840"/>
    </source>
</evidence>
<gene>
    <name evidence="9" type="ORF">CWE09_10645</name>
</gene>
<dbReference type="CDD" id="cd14014">
    <property type="entry name" value="STKc_PknB_like"/>
    <property type="match status" value="1"/>
</dbReference>
<dbReference type="Gene3D" id="1.25.40.10">
    <property type="entry name" value="Tetratricopeptide repeat domain"/>
    <property type="match status" value="1"/>
</dbReference>
<keyword evidence="10" id="KW-1185">Reference proteome</keyword>
<keyword evidence="7" id="KW-0812">Transmembrane</keyword>
<keyword evidence="2 5" id="KW-0547">Nucleotide-binding</keyword>
<name>A0A432W4B5_9GAMM</name>
<keyword evidence="4 5" id="KW-0067">ATP-binding</keyword>
<dbReference type="Proteomes" id="UP000288293">
    <property type="component" value="Unassembled WGS sequence"/>
</dbReference>
<evidence type="ECO:0000256" key="6">
    <source>
        <dbReference type="SAM" id="MobiDB-lite"/>
    </source>
</evidence>
<dbReference type="RefSeq" id="WP_126804029.1">
    <property type="nucleotide sequence ID" value="NZ_PIPL01000002.1"/>
</dbReference>
<dbReference type="PANTHER" id="PTHR43289">
    <property type="entry name" value="MITOGEN-ACTIVATED PROTEIN KINASE KINASE KINASE 20-RELATED"/>
    <property type="match status" value="1"/>
</dbReference>
<dbReference type="Pfam" id="PF00069">
    <property type="entry name" value="Pkinase"/>
    <property type="match status" value="1"/>
</dbReference>
<feature type="region of interest" description="Disordered" evidence="6">
    <location>
        <begin position="1"/>
        <end position="26"/>
    </location>
</feature>
<dbReference type="InterPro" id="IPR017441">
    <property type="entry name" value="Protein_kinase_ATP_BS"/>
</dbReference>
<dbReference type="EMBL" id="PIPL01000002">
    <property type="protein sequence ID" value="RUO24326.1"/>
    <property type="molecule type" value="Genomic_DNA"/>
</dbReference>
<dbReference type="GO" id="GO:0004674">
    <property type="term" value="F:protein serine/threonine kinase activity"/>
    <property type="evidence" value="ECO:0007669"/>
    <property type="project" value="TreeGrafter"/>
</dbReference>
<sequence>MSHYDDEPTFEPGKTPATTKPGPQFPHPINPRYKCIELLGHGSGGAVYRAYDQQLQRDVAIKFIHLQNVIERRRLLAEGRVLAQLDHPHVCKVYEVVEDGDAVYLVMSFVNGSHLGEWRQQFSTEKQVQLIAQICDALAAAHDKEIVHCDVKPNNIVLKHSDSSALSAVLVDFGVAHSASLLSSQSGAGTQAYMAPERQQNGADNLHPTVDIYSTGATLLFLLTGQPTLQSLEQSDIADDLKRIIHACMRTDPTQRYQNMRTLSQDLQAWLNKRPISLRRSPVYKAHMGWRRNRWIRGTSAIAATVAVALFIGVSVYQDTMQQRQLEQLEIREQVSYSEARIDAIYRSPLHNTRPELHRLQQEAQQWQAEAVNQPDWLAASNYAAAGRIFLYLNENEKALESLTQAWQLGDHSGLTAMSLARVYKRLYAIAEAQARNLANAESRQNALDKAHLDYQAPALDYLDQAQDSSLPDAYVAAMRAFLQNEHQQALALLAADSYPYWFYQRFQLAMYIQQGIFNDASLGRNDHSIEHTLAEIEHTYQQLVARVPSHFDSHLKMGAVYNEMRGSDNNPSDEHVQKIKQKLDIMAVIDPTHPRLYHLSALIDRIQALQALQQLEDYETHFNRALRNNELSLREARERQWPEQHIVRLLTSTLNNLTSYSTALSNSNKSSASLRHRYFTLMQQVPEEHRGARHYMNLADNHFAMAYDYHYDERAQEHLKIGDQAYIKARQIAPTVAGMHANHARQLALWPFHSPRSEAINKLHAAQEAIDQSDEMAPGNSIILYNKGHIYRGLANNLKGAQAAAALQVALASYQRALDISPGLEYARQQIADIYLYDYPLLTSSPSRKERLTQVDNILQLERNDLPPFTLQRKAELLRFQLKTETENKQQHIARLVKVAEELQQTQSNHIFDIVANSLLATAGNLPAEEATPLTQHGLRLYDEYFNDSSSPDNPLMHTVVHVRAYFARWREVKTSAEVAGQYLARLEQLCEKSQQLVQQDKLDSRRRKEITSAWNSVNQQADISCELRSNDNTALTIYGGVHFAVLNLVNTEPVIPGLF</sequence>
<dbReference type="PROSITE" id="PS00108">
    <property type="entry name" value="PROTEIN_KINASE_ST"/>
    <property type="match status" value="1"/>
</dbReference>
<dbReference type="PANTHER" id="PTHR43289:SF6">
    <property type="entry name" value="SERINE_THREONINE-PROTEIN KINASE NEKL-3"/>
    <property type="match status" value="1"/>
</dbReference>
<comment type="caution">
    <text evidence="9">The sequence shown here is derived from an EMBL/GenBank/DDBJ whole genome shotgun (WGS) entry which is preliminary data.</text>
</comment>
<dbReference type="PROSITE" id="PS50011">
    <property type="entry name" value="PROTEIN_KINASE_DOM"/>
    <property type="match status" value="1"/>
</dbReference>
<dbReference type="PROSITE" id="PS00107">
    <property type="entry name" value="PROTEIN_KINASE_ATP"/>
    <property type="match status" value="1"/>
</dbReference>
<organism evidence="9 10">
    <name type="scientific">Aliidiomarina minuta</name>
    <dbReference type="NCBI Taxonomy" id="880057"/>
    <lineage>
        <taxon>Bacteria</taxon>
        <taxon>Pseudomonadati</taxon>
        <taxon>Pseudomonadota</taxon>
        <taxon>Gammaproteobacteria</taxon>
        <taxon>Alteromonadales</taxon>
        <taxon>Idiomarinaceae</taxon>
        <taxon>Aliidiomarina</taxon>
    </lineage>
</organism>
<dbReference type="AlphaFoldDB" id="A0A432W4B5"/>
<feature type="transmembrane region" description="Helical" evidence="7">
    <location>
        <begin position="295"/>
        <end position="317"/>
    </location>
</feature>
<dbReference type="GO" id="GO:0005524">
    <property type="term" value="F:ATP binding"/>
    <property type="evidence" value="ECO:0007669"/>
    <property type="project" value="UniProtKB-UniRule"/>
</dbReference>
<dbReference type="InterPro" id="IPR008271">
    <property type="entry name" value="Ser/Thr_kinase_AS"/>
</dbReference>
<reference evidence="9 10" key="1">
    <citation type="journal article" date="2011" name="Front. Microbiol.">
        <title>Genomic signatures of strain selection and enhancement in Bacillus atrophaeus var. globigii, a historical biowarfare simulant.</title>
        <authorList>
            <person name="Gibbons H.S."/>
            <person name="Broomall S.M."/>
            <person name="McNew L.A."/>
            <person name="Daligault H."/>
            <person name="Chapman C."/>
            <person name="Bruce D."/>
            <person name="Karavis M."/>
            <person name="Krepps M."/>
            <person name="McGregor P.A."/>
            <person name="Hong C."/>
            <person name="Park K.H."/>
            <person name="Akmal A."/>
            <person name="Feldman A."/>
            <person name="Lin J.S."/>
            <person name="Chang W.E."/>
            <person name="Higgs B.W."/>
            <person name="Demirev P."/>
            <person name="Lindquist J."/>
            <person name="Liem A."/>
            <person name="Fochler E."/>
            <person name="Read T.D."/>
            <person name="Tapia R."/>
            <person name="Johnson S."/>
            <person name="Bishop-Lilly K.A."/>
            <person name="Detter C."/>
            <person name="Han C."/>
            <person name="Sozhamannan S."/>
            <person name="Rosenzweig C.N."/>
            <person name="Skowronski E.W."/>
        </authorList>
    </citation>
    <scope>NUCLEOTIDE SEQUENCE [LARGE SCALE GENOMIC DNA]</scope>
    <source>
        <strain evidence="9 10">MLST1</strain>
    </source>
</reference>
<dbReference type="SMART" id="SM00220">
    <property type="entry name" value="S_TKc"/>
    <property type="match status" value="1"/>
</dbReference>
<dbReference type="InterPro" id="IPR011990">
    <property type="entry name" value="TPR-like_helical_dom_sf"/>
</dbReference>
<evidence type="ECO:0000256" key="5">
    <source>
        <dbReference type="PROSITE-ProRule" id="PRU10141"/>
    </source>
</evidence>
<accession>A0A432W4B5</accession>
<evidence type="ECO:0000256" key="3">
    <source>
        <dbReference type="ARBA" id="ARBA00022777"/>
    </source>
</evidence>
<evidence type="ECO:0000256" key="1">
    <source>
        <dbReference type="ARBA" id="ARBA00022679"/>
    </source>
</evidence>
<evidence type="ECO:0000313" key="9">
    <source>
        <dbReference type="EMBL" id="RUO24326.1"/>
    </source>
</evidence>
<keyword evidence="3" id="KW-0418">Kinase</keyword>
<dbReference type="SUPFAM" id="SSF48452">
    <property type="entry name" value="TPR-like"/>
    <property type="match status" value="1"/>
</dbReference>
<evidence type="ECO:0000256" key="7">
    <source>
        <dbReference type="SAM" id="Phobius"/>
    </source>
</evidence>